<organism evidence="2 3">
    <name type="scientific">Zhongshania antarctica</name>
    <dbReference type="NCBI Taxonomy" id="641702"/>
    <lineage>
        <taxon>Bacteria</taxon>
        <taxon>Pseudomonadati</taxon>
        <taxon>Pseudomonadota</taxon>
        <taxon>Gammaproteobacteria</taxon>
        <taxon>Cellvibrionales</taxon>
        <taxon>Spongiibacteraceae</taxon>
        <taxon>Zhongshania</taxon>
    </lineage>
</organism>
<dbReference type="InterPro" id="IPR001279">
    <property type="entry name" value="Metallo-B-lactamas"/>
</dbReference>
<dbReference type="PANTHER" id="PTHR23131">
    <property type="entry name" value="ENDORIBONUCLEASE LACTB2"/>
    <property type="match status" value="1"/>
</dbReference>
<dbReference type="Pfam" id="PF00753">
    <property type="entry name" value="Lactamase_B"/>
    <property type="match status" value="1"/>
</dbReference>
<dbReference type="SUPFAM" id="SSF56281">
    <property type="entry name" value="Metallo-hydrolase/oxidoreductase"/>
    <property type="match status" value="1"/>
</dbReference>
<dbReference type="EMBL" id="JACHHW010000012">
    <property type="protein sequence ID" value="MBB5189016.1"/>
    <property type="molecule type" value="Genomic_DNA"/>
</dbReference>
<proteinExistence type="predicted"/>
<feature type="domain" description="Metallo-beta-lactamase" evidence="1">
    <location>
        <begin position="23"/>
        <end position="113"/>
    </location>
</feature>
<dbReference type="AlphaFoldDB" id="A0A840R978"/>
<comment type="caution">
    <text evidence="2">The sequence shown here is derived from an EMBL/GenBank/DDBJ whole genome shotgun (WGS) entry which is preliminary data.</text>
</comment>
<keyword evidence="3" id="KW-1185">Reference proteome</keyword>
<gene>
    <name evidence="2" type="ORF">HNQ57_003315</name>
</gene>
<dbReference type="Gene3D" id="3.60.15.10">
    <property type="entry name" value="Ribonuclease Z/Hydroxyacylglutathione hydrolase-like"/>
    <property type="match status" value="1"/>
</dbReference>
<dbReference type="PANTHER" id="PTHR23131:SF0">
    <property type="entry name" value="ENDORIBONUCLEASE LACTB2"/>
    <property type="match status" value="1"/>
</dbReference>
<protein>
    <submittedName>
        <fullName evidence="2">Glyoxylase-like metal-dependent hydrolase (Beta-lactamase superfamily II)</fullName>
    </submittedName>
</protein>
<reference evidence="2 3" key="1">
    <citation type="submission" date="2020-08" db="EMBL/GenBank/DDBJ databases">
        <title>Genomic Encyclopedia of Type Strains, Phase IV (KMG-IV): sequencing the most valuable type-strain genomes for metagenomic binning, comparative biology and taxonomic classification.</title>
        <authorList>
            <person name="Goeker M."/>
        </authorList>
    </citation>
    <scope>NUCLEOTIDE SEQUENCE [LARGE SCALE GENOMIC DNA]</scope>
    <source>
        <strain evidence="2 3">DSM 25701</strain>
    </source>
</reference>
<evidence type="ECO:0000313" key="3">
    <source>
        <dbReference type="Proteomes" id="UP000536640"/>
    </source>
</evidence>
<evidence type="ECO:0000259" key="1">
    <source>
        <dbReference type="Pfam" id="PF00753"/>
    </source>
</evidence>
<sequence length="128" mass="14193">MYLSPERTRQAREQPCWQGHVDKVATFPSDALRLKHGDKLPGFDDWSVIHTPGHTWDSICFWHAESGSLVTGDTLLGSGENAVPPAIYANPFQTRRTLRRINDLGVSKLYPGHGSVISMHTTGQLNAI</sequence>
<name>A0A840R978_9GAMM</name>
<evidence type="ECO:0000313" key="2">
    <source>
        <dbReference type="EMBL" id="MBB5189016.1"/>
    </source>
</evidence>
<dbReference type="InterPro" id="IPR036866">
    <property type="entry name" value="RibonucZ/Hydroxyglut_hydro"/>
</dbReference>
<accession>A0A840R978</accession>
<dbReference type="GO" id="GO:0016787">
    <property type="term" value="F:hydrolase activity"/>
    <property type="evidence" value="ECO:0007669"/>
    <property type="project" value="UniProtKB-KW"/>
</dbReference>
<dbReference type="RefSeq" id="WP_184464835.1">
    <property type="nucleotide sequence ID" value="NZ_JACHHW010000012.1"/>
</dbReference>
<keyword evidence="2" id="KW-0378">Hydrolase</keyword>
<dbReference type="InterPro" id="IPR050662">
    <property type="entry name" value="Sec-metab_biosynth-thioest"/>
</dbReference>
<dbReference type="Proteomes" id="UP000536640">
    <property type="component" value="Unassembled WGS sequence"/>
</dbReference>